<dbReference type="Proteomes" id="UP000286208">
    <property type="component" value="Unassembled WGS sequence"/>
</dbReference>
<dbReference type="PANTHER" id="PTHR42718:SF9">
    <property type="entry name" value="MAJOR FACILITATOR SUPERFAMILY MULTIDRUG TRANSPORTER MFSC"/>
    <property type="match status" value="1"/>
</dbReference>
<keyword evidence="5 6" id="KW-0472">Membrane</keyword>
<feature type="transmembrane region" description="Helical" evidence="6">
    <location>
        <begin position="206"/>
        <end position="225"/>
    </location>
</feature>
<dbReference type="EMBL" id="RKLP01000002">
    <property type="protein sequence ID" value="RVW10468.1"/>
    <property type="molecule type" value="Genomic_DNA"/>
</dbReference>
<keyword evidence="9" id="KW-1185">Reference proteome</keyword>
<reference evidence="8 9" key="1">
    <citation type="submission" date="2018-11" db="EMBL/GenBank/DDBJ databases">
        <title>Rhodococcus spongicola sp. nov. and Rhodococcus xishaensis sp. nov. from marine sponges.</title>
        <authorList>
            <person name="Li L."/>
            <person name="Lin H.W."/>
        </authorList>
    </citation>
    <scope>NUCLEOTIDE SEQUENCE [LARGE SCALE GENOMIC DNA]</scope>
    <source>
        <strain evidence="8 9">CCTCC AB2014297</strain>
    </source>
</reference>
<evidence type="ECO:0000256" key="3">
    <source>
        <dbReference type="ARBA" id="ARBA00022692"/>
    </source>
</evidence>
<feature type="transmembrane region" description="Helical" evidence="6">
    <location>
        <begin position="370"/>
        <end position="399"/>
    </location>
</feature>
<keyword evidence="3 6" id="KW-0812">Transmembrane</keyword>
<dbReference type="SUPFAM" id="SSF103473">
    <property type="entry name" value="MFS general substrate transporter"/>
    <property type="match status" value="1"/>
</dbReference>
<feature type="transmembrane region" description="Helical" evidence="6">
    <location>
        <begin position="345"/>
        <end position="364"/>
    </location>
</feature>
<dbReference type="PANTHER" id="PTHR42718">
    <property type="entry name" value="MAJOR FACILITATOR SUPERFAMILY MULTIDRUG TRANSPORTER MFSC"/>
    <property type="match status" value="1"/>
</dbReference>
<comment type="subcellular location">
    <subcellularLocation>
        <location evidence="1">Cell membrane</location>
        <topology evidence="1">Multi-pass membrane protein</topology>
    </subcellularLocation>
</comment>
<keyword evidence="2" id="KW-0813">Transport</keyword>
<feature type="domain" description="Major facilitator superfamily (MFS) profile" evidence="7">
    <location>
        <begin position="22"/>
        <end position="471"/>
    </location>
</feature>
<evidence type="ECO:0000256" key="1">
    <source>
        <dbReference type="ARBA" id="ARBA00004651"/>
    </source>
</evidence>
<comment type="caution">
    <text evidence="8">The sequence shown here is derived from an EMBL/GenBank/DDBJ whole genome shotgun (WGS) entry which is preliminary data.</text>
</comment>
<dbReference type="OrthoDB" id="4484751at2"/>
<evidence type="ECO:0000313" key="8">
    <source>
        <dbReference type="EMBL" id="RVW10468.1"/>
    </source>
</evidence>
<dbReference type="Pfam" id="PF07690">
    <property type="entry name" value="MFS_1"/>
    <property type="match status" value="1"/>
</dbReference>
<dbReference type="GO" id="GO:0005886">
    <property type="term" value="C:plasma membrane"/>
    <property type="evidence" value="ECO:0007669"/>
    <property type="project" value="UniProtKB-SubCell"/>
</dbReference>
<keyword evidence="4 6" id="KW-1133">Transmembrane helix</keyword>
<accession>A0A438BHC1</accession>
<dbReference type="InterPro" id="IPR011701">
    <property type="entry name" value="MFS"/>
</dbReference>
<feature type="transmembrane region" description="Helical" evidence="6">
    <location>
        <begin position="237"/>
        <end position="255"/>
    </location>
</feature>
<evidence type="ECO:0000256" key="2">
    <source>
        <dbReference type="ARBA" id="ARBA00022448"/>
    </source>
</evidence>
<evidence type="ECO:0000259" key="7">
    <source>
        <dbReference type="PROSITE" id="PS50850"/>
    </source>
</evidence>
<dbReference type="Gene3D" id="1.20.1250.20">
    <property type="entry name" value="MFS general substrate transporter like domains"/>
    <property type="match status" value="1"/>
</dbReference>
<dbReference type="InterPro" id="IPR036259">
    <property type="entry name" value="MFS_trans_sf"/>
</dbReference>
<protein>
    <submittedName>
        <fullName evidence="8">MFS transporter</fullName>
    </submittedName>
</protein>
<evidence type="ECO:0000256" key="5">
    <source>
        <dbReference type="ARBA" id="ARBA00023136"/>
    </source>
</evidence>
<feature type="transmembrane region" description="Helical" evidence="6">
    <location>
        <begin position="175"/>
        <end position="194"/>
    </location>
</feature>
<feature type="transmembrane region" description="Helical" evidence="6">
    <location>
        <begin position="307"/>
        <end position="333"/>
    </location>
</feature>
<dbReference type="GO" id="GO:0022857">
    <property type="term" value="F:transmembrane transporter activity"/>
    <property type="evidence" value="ECO:0007669"/>
    <property type="project" value="InterPro"/>
</dbReference>
<evidence type="ECO:0000313" key="9">
    <source>
        <dbReference type="Proteomes" id="UP000286208"/>
    </source>
</evidence>
<feature type="transmembrane region" description="Helical" evidence="6">
    <location>
        <begin position="275"/>
        <end position="295"/>
    </location>
</feature>
<name>A0A438BHC1_9NOCA</name>
<feature type="transmembrane region" description="Helical" evidence="6">
    <location>
        <begin position="21"/>
        <end position="46"/>
    </location>
</feature>
<feature type="transmembrane region" description="Helical" evidence="6">
    <location>
        <begin position="145"/>
        <end position="169"/>
    </location>
</feature>
<feature type="transmembrane region" description="Helical" evidence="6">
    <location>
        <begin position="113"/>
        <end position="133"/>
    </location>
</feature>
<organism evidence="8 9">
    <name type="scientific">Prescottella agglutinans</name>
    <dbReference type="NCBI Taxonomy" id="1644129"/>
    <lineage>
        <taxon>Bacteria</taxon>
        <taxon>Bacillati</taxon>
        <taxon>Actinomycetota</taxon>
        <taxon>Actinomycetes</taxon>
        <taxon>Mycobacteriales</taxon>
        <taxon>Nocardiaceae</taxon>
        <taxon>Prescottella</taxon>
    </lineage>
</organism>
<feature type="transmembrane region" description="Helical" evidence="6">
    <location>
        <begin position="58"/>
        <end position="76"/>
    </location>
</feature>
<evidence type="ECO:0000256" key="6">
    <source>
        <dbReference type="SAM" id="Phobius"/>
    </source>
</evidence>
<gene>
    <name evidence="8" type="ORF">EGT67_04685</name>
</gene>
<feature type="transmembrane region" description="Helical" evidence="6">
    <location>
        <begin position="88"/>
        <end position="107"/>
    </location>
</feature>
<dbReference type="AlphaFoldDB" id="A0A438BHC1"/>
<feature type="transmembrane region" description="Helical" evidence="6">
    <location>
        <begin position="420"/>
        <end position="440"/>
    </location>
</feature>
<dbReference type="InterPro" id="IPR020846">
    <property type="entry name" value="MFS_dom"/>
</dbReference>
<sequence>MTSSVASASTASADSRSGGNGIVAILGFCGIVVSLMQTLVVPIIPQLPHLISASPADASWAVTATLLAAAVVTPISGRLGDMYGKKRILVASLLLVVLGSVVCAFANSLIPLIVGRALQGASVGVIPLGISILRDELPPRKVAGAMAIVSATLGVGGAVGLPVAAAIAQVADWHVLFWVSAGLGLLCMALAIFMIPESPVRTPGRFDFVGAVGLSAALILFLLPITKGGTWGWGDPLTLGLLAASAAVFVVWGFIQLRTARPLVDLRVSARPNVLFTNLASIAIGFSMYGNSLTLPQLLMAPESTGYGLGLSMITAGIALAPGGLVMMALSPVSAKISAWRGPRFTLMVGSVVVGLGYLFVFFLSSSVWMIVVGGMIIGAGVGLSYSSMPALIIGAVPVSETAAANGLNSLMRSIGTSSAAAVISVVLASMTVTLGTATIPSFDAFRATFVIAIVAAVVALAFASLIPKAKRPAAAGGQHA</sequence>
<dbReference type="PROSITE" id="PS50850">
    <property type="entry name" value="MFS"/>
    <property type="match status" value="1"/>
</dbReference>
<proteinExistence type="predicted"/>
<feature type="transmembrane region" description="Helical" evidence="6">
    <location>
        <begin position="446"/>
        <end position="467"/>
    </location>
</feature>
<dbReference type="Gene3D" id="1.20.1720.10">
    <property type="entry name" value="Multidrug resistance protein D"/>
    <property type="match status" value="1"/>
</dbReference>
<evidence type="ECO:0000256" key="4">
    <source>
        <dbReference type="ARBA" id="ARBA00022989"/>
    </source>
</evidence>
<dbReference type="CDD" id="cd17504">
    <property type="entry name" value="MFS_MMR_MDR_like"/>
    <property type="match status" value="1"/>
</dbReference>